<organism evidence="2 3">
    <name type="scientific">Candidatus Enterococcus ikei</name>
    <dbReference type="NCBI Taxonomy" id="2815326"/>
    <lineage>
        <taxon>Bacteria</taxon>
        <taxon>Bacillati</taxon>
        <taxon>Bacillota</taxon>
        <taxon>Bacilli</taxon>
        <taxon>Lactobacillales</taxon>
        <taxon>Enterococcaceae</taxon>
        <taxon>Enterococcus</taxon>
    </lineage>
</organism>
<keyword evidence="3" id="KW-1185">Reference proteome</keyword>
<evidence type="ECO:0000259" key="1">
    <source>
        <dbReference type="Pfam" id="PF05043"/>
    </source>
</evidence>
<sequence>MLEAMMLEDTAKRKLTLFKSLIRFSDKQHSINFFENRLDYSYSRVVYLLEQIQQDLTKMTGTKIEILQTNGVHYKQYSTYDMYYQYLITQSVPYQLLVSILFYPDDTLNKFCEKNYHSRTTVVRKSSLLSNYFKQFGIKMNTSQLKLYGDERMIRITLYTLIWLASQGTNLPKLSHALVNYEEVTDLINPYFPDSNSYSAHKQITLMLDIVYLRITSGNILTERTKIDPYIPTNETYAQSFFGHLIKDTNAVAAEAQFASYLLSSTPNFFREDDHRLSLLHNYLDTHINSATKLMNEFCDFFSNQFVPDDFSWAAQPILFGNIGNIIFSSVIMEKPFPTLFRSIDHSLYSKNEYYYLLFTHFKTFFRKISKRKNFDWLKDSINQLSDTLAALLVPLYSSFQVDNVVRIAMIAESNYLLVQPLTQFINELPFVELVAYNAGEFSSFDFLLTTSAYLIPEKCHLPSFVFRFSSDNDEQYIGLYQAIKALYNKKSSNHFK</sequence>
<feature type="domain" description="Mga helix-turn-helix" evidence="1">
    <location>
        <begin position="81"/>
        <end position="161"/>
    </location>
</feature>
<accession>A0ABS3GZA4</accession>
<evidence type="ECO:0000313" key="3">
    <source>
        <dbReference type="Proteomes" id="UP000664632"/>
    </source>
</evidence>
<comment type="caution">
    <text evidence="2">The sequence shown here is derived from an EMBL/GenBank/DDBJ whole genome shotgun (WGS) entry which is preliminary data.</text>
</comment>
<name>A0ABS3GZA4_9ENTE</name>
<dbReference type="Proteomes" id="UP000664632">
    <property type="component" value="Unassembled WGS sequence"/>
</dbReference>
<gene>
    <name evidence="2" type="ORF">JZO69_09455</name>
</gene>
<dbReference type="RefSeq" id="WP_207112628.1">
    <property type="nucleotide sequence ID" value="NZ_JAFLWD010000020.1"/>
</dbReference>
<reference evidence="2 3" key="1">
    <citation type="submission" date="2021-03" db="EMBL/GenBank/DDBJ databases">
        <title>Enterococcal diversity collection.</title>
        <authorList>
            <person name="Gilmore M.S."/>
            <person name="Schwartzman J."/>
            <person name="Van Tyne D."/>
            <person name="Martin M."/>
            <person name="Earl A.M."/>
            <person name="Manson A.L."/>
            <person name="Straub T."/>
            <person name="Salamzade R."/>
            <person name="Saavedra J."/>
            <person name="Lebreton F."/>
            <person name="Prichula J."/>
            <person name="Schaufler K."/>
            <person name="Gaca A."/>
            <person name="Sgardioli B."/>
            <person name="Wagenaar J."/>
            <person name="Strong T."/>
        </authorList>
    </citation>
    <scope>NUCLEOTIDE SEQUENCE [LARGE SCALE GENOMIC DNA]</scope>
    <source>
        <strain evidence="2 3">DIV0869a</strain>
    </source>
</reference>
<proteinExistence type="predicted"/>
<evidence type="ECO:0000313" key="2">
    <source>
        <dbReference type="EMBL" id="MBO0440587.1"/>
    </source>
</evidence>
<protein>
    <submittedName>
        <fullName evidence="2">Helix-turn-helix domain-containing protein</fullName>
    </submittedName>
</protein>
<dbReference type="InterPro" id="IPR007737">
    <property type="entry name" value="Mga_HTH"/>
</dbReference>
<dbReference type="Pfam" id="PF05043">
    <property type="entry name" value="Mga"/>
    <property type="match status" value="1"/>
</dbReference>
<dbReference type="EMBL" id="JAFLWD010000020">
    <property type="protein sequence ID" value="MBO0440587.1"/>
    <property type="molecule type" value="Genomic_DNA"/>
</dbReference>